<gene>
    <name evidence="3" type="primary">LOC108014586</name>
</gene>
<name>A0AB39ZIN9_DROSZ</name>
<organism evidence="2 3">
    <name type="scientific">Drosophila suzukii</name>
    <name type="common">Spotted-wing drosophila fruit fly</name>
    <dbReference type="NCBI Taxonomy" id="28584"/>
    <lineage>
        <taxon>Eukaryota</taxon>
        <taxon>Metazoa</taxon>
        <taxon>Ecdysozoa</taxon>
        <taxon>Arthropoda</taxon>
        <taxon>Hexapoda</taxon>
        <taxon>Insecta</taxon>
        <taxon>Pterygota</taxon>
        <taxon>Neoptera</taxon>
        <taxon>Endopterygota</taxon>
        <taxon>Diptera</taxon>
        <taxon>Brachycera</taxon>
        <taxon>Muscomorpha</taxon>
        <taxon>Ephydroidea</taxon>
        <taxon>Drosophilidae</taxon>
        <taxon>Drosophila</taxon>
        <taxon>Sophophora</taxon>
    </lineage>
</organism>
<evidence type="ECO:0000313" key="2">
    <source>
        <dbReference type="Proteomes" id="UP001652628"/>
    </source>
</evidence>
<evidence type="ECO:0000313" key="3">
    <source>
        <dbReference type="RefSeq" id="XP_016936235.3"/>
    </source>
</evidence>
<dbReference type="AlphaFoldDB" id="A0AB39ZIN9"/>
<evidence type="ECO:0000256" key="1">
    <source>
        <dbReference type="SAM" id="Coils"/>
    </source>
</evidence>
<dbReference type="RefSeq" id="XP_016936235.3">
    <property type="nucleotide sequence ID" value="XM_017080746.4"/>
</dbReference>
<keyword evidence="1" id="KW-0175">Coiled coil</keyword>
<dbReference type="Proteomes" id="UP001652628">
    <property type="component" value="Chromosome 3"/>
</dbReference>
<protein>
    <submittedName>
        <fullName evidence="3">Uncharacterized protein</fullName>
    </submittedName>
</protein>
<sequence length="271" mass="32377">MAQEPKWKKAYDRLIREHYDDEKQVHLLQRQLRHFRSKRQRLQNQIEEESKGMDVWMDMMDNLRRGLDRFQKHKHLLTPKKKKQLRRIIRQLPNDTLEERVRLMEVSEKLVPKPCKEAKAPTGKVPEEQVTARYSVPLQKPCDPTKQPSVDKRLSRINADLQALRRIHEQTMSVVADIRSLMATINYLERGHCSNIKITPYVEEATKDKDSQPSMKATIKLDRLRRTKHKTHYTRELMDIRPPYILDHVPQLKPPHIFDFLEKKTKKPHTH</sequence>
<dbReference type="GeneID" id="108014586"/>
<keyword evidence="2" id="KW-1185">Reference proteome</keyword>
<accession>A0AB39ZIN9</accession>
<reference evidence="3" key="1">
    <citation type="submission" date="2025-08" db="UniProtKB">
        <authorList>
            <consortium name="RefSeq"/>
        </authorList>
    </citation>
    <scope>IDENTIFICATION</scope>
</reference>
<proteinExistence type="predicted"/>
<feature type="coiled-coil region" evidence="1">
    <location>
        <begin position="25"/>
        <end position="52"/>
    </location>
</feature>